<accession>A0A5J9VA46</accession>
<dbReference type="EMBL" id="RWGY01000011">
    <property type="protein sequence ID" value="TVU32508.1"/>
    <property type="molecule type" value="Genomic_DNA"/>
</dbReference>
<evidence type="ECO:0000256" key="5">
    <source>
        <dbReference type="ARBA" id="ARBA00022821"/>
    </source>
</evidence>
<dbReference type="GO" id="GO:0002758">
    <property type="term" value="P:innate immune response-activating signaling pathway"/>
    <property type="evidence" value="ECO:0007669"/>
    <property type="project" value="UniProtKB-ARBA"/>
</dbReference>
<dbReference type="Gene3D" id="1.20.5.4130">
    <property type="match status" value="1"/>
</dbReference>
<dbReference type="InterPro" id="IPR027417">
    <property type="entry name" value="P-loop_NTPase"/>
</dbReference>
<dbReference type="GO" id="GO:0009626">
    <property type="term" value="P:plant-type hypersensitive response"/>
    <property type="evidence" value="ECO:0007669"/>
    <property type="project" value="UniProtKB-ARBA"/>
</dbReference>
<evidence type="ECO:0000256" key="1">
    <source>
        <dbReference type="ARBA" id="ARBA00008894"/>
    </source>
</evidence>
<dbReference type="Proteomes" id="UP000324897">
    <property type="component" value="Chromosome 1"/>
</dbReference>
<comment type="caution">
    <text evidence="11">The sequence shown here is derived from an EMBL/GenBank/DDBJ whole genome shotgun (WGS) entry which is preliminary data.</text>
</comment>
<dbReference type="GO" id="GO:0042742">
    <property type="term" value="P:defense response to bacterium"/>
    <property type="evidence" value="ECO:0007669"/>
    <property type="project" value="UniProtKB-ARBA"/>
</dbReference>
<proteinExistence type="inferred from homology"/>
<dbReference type="FunFam" id="1.10.10.10:FF:000322">
    <property type="entry name" value="Probable disease resistance protein At1g63360"/>
    <property type="match status" value="1"/>
</dbReference>
<dbReference type="OrthoDB" id="686736at2759"/>
<evidence type="ECO:0000259" key="10">
    <source>
        <dbReference type="Pfam" id="PF23559"/>
    </source>
</evidence>
<feature type="domain" description="NB-ARC" evidence="8">
    <location>
        <begin position="216"/>
        <end position="388"/>
    </location>
</feature>
<evidence type="ECO:0000259" key="9">
    <source>
        <dbReference type="Pfam" id="PF18052"/>
    </source>
</evidence>
<dbReference type="Pfam" id="PF00931">
    <property type="entry name" value="NB-ARC"/>
    <property type="match status" value="1"/>
</dbReference>
<evidence type="ECO:0000256" key="7">
    <source>
        <dbReference type="SAM" id="MobiDB-lite"/>
    </source>
</evidence>
<dbReference type="Pfam" id="PF18052">
    <property type="entry name" value="Rx_N"/>
    <property type="match status" value="1"/>
</dbReference>
<reference evidence="11 12" key="1">
    <citation type="journal article" date="2019" name="Sci. Rep.">
        <title>A high-quality genome of Eragrostis curvula grass provides insights into Poaceae evolution and supports new strategies to enhance forage quality.</title>
        <authorList>
            <person name="Carballo J."/>
            <person name="Santos B.A.C.M."/>
            <person name="Zappacosta D."/>
            <person name="Garbus I."/>
            <person name="Selva J.P."/>
            <person name="Gallo C.A."/>
            <person name="Diaz A."/>
            <person name="Albertini E."/>
            <person name="Caccamo M."/>
            <person name="Echenique V."/>
        </authorList>
    </citation>
    <scope>NUCLEOTIDE SEQUENCE [LARGE SCALE GENOMIC DNA]</scope>
    <source>
        <strain evidence="12">cv. Victoria</strain>
        <tissue evidence="11">Leaf</tissue>
    </source>
</reference>
<protein>
    <recommendedName>
        <fullName evidence="13">NB-ARC domain-containing protein</fullName>
    </recommendedName>
</protein>
<feature type="domain" description="Disease resistance protein winged helix" evidence="10">
    <location>
        <begin position="475"/>
        <end position="554"/>
    </location>
</feature>
<dbReference type="Gene3D" id="1.10.8.430">
    <property type="entry name" value="Helical domain of apoptotic protease-activating factors"/>
    <property type="match status" value="1"/>
</dbReference>
<dbReference type="Pfam" id="PF23559">
    <property type="entry name" value="WHD_DRP"/>
    <property type="match status" value="1"/>
</dbReference>
<evidence type="ECO:0000256" key="3">
    <source>
        <dbReference type="ARBA" id="ARBA00022737"/>
    </source>
</evidence>
<evidence type="ECO:0000256" key="2">
    <source>
        <dbReference type="ARBA" id="ARBA00022614"/>
    </source>
</evidence>
<keyword evidence="6" id="KW-0067">ATP-binding</keyword>
<dbReference type="PANTHER" id="PTHR36766">
    <property type="entry name" value="PLANT BROAD-SPECTRUM MILDEW RESISTANCE PROTEIN RPW8"/>
    <property type="match status" value="1"/>
</dbReference>
<dbReference type="SUPFAM" id="SSF52058">
    <property type="entry name" value="L domain-like"/>
    <property type="match status" value="2"/>
</dbReference>
<dbReference type="Gene3D" id="3.80.10.10">
    <property type="entry name" value="Ribonuclease Inhibitor"/>
    <property type="match status" value="3"/>
</dbReference>
<dbReference type="AlphaFoldDB" id="A0A5J9VA46"/>
<keyword evidence="4" id="KW-0547">Nucleotide-binding</keyword>
<keyword evidence="5" id="KW-0611">Plant defense</keyword>
<dbReference type="InterPro" id="IPR036388">
    <property type="entry name" value="WH-like_DNA-bd_sf"/>
</dbReference>
<sequence length="1102" mass="125335">MSLSKAIGVVSGVNEFGNLFQLVSSAVSYLRSKWGDGIREQQIQEDDVLQLQSDLRSLRDILPAMYNRIDRAEWRSHDHYVAELLPKLKDAVYDAEDLLDEFRWYELKIIIEGNETQLSPVADFFYSVTHGSFNKVVDIQNRLKSLSSQLDQMGLHQTPPRFDKSVRPETTSFPTEPNIMGREEEVEKLIRLLGVPERAPSRRKRTRSGVGSSANNKVCTTLDNNEATITSVPVLPIVGIGGVGKTTLVQKICSHLRENYRYFDPIIWTCVSDEFDVKRLTRDVIRQASGCEAETDHLDSLQIALAKSIEKKRFLLILDDLWDDALKENGQRWNRFRAPFTNVLQGSIMLVTTRSLDVAKHVRHKMDPFPLEGLKDRIFLDFFKLCAFGTDCSDIDPELERIGREILPKLKGSPLAAKTVGRLLGMRLHTTHWDRILKSELWELTQEDTDILPALRLSYTYLPLHLKRCFSFCAVYPKDHMFNKQSMIETWVAEGFVQQEGDTPIREIGQKYFDELANRSFFQAVRKKYVVAEANHSFCLNNEYVIHDLMHDMAQLVAKDECFILQNETDLHKIPETVRHLSIVSSIKVNNPRFLLGLLRYRKLRTLICYNPLSNKSSAEVIKCWCSGFQYMRFFSCASEYGLPEDIGKMKHLRYLEISTTHSLKSLPSGLCCLYNLQFFYATNCYLKGLPSEMNKLINLQTFDSKTLHYHRSHPSFMVIMGYPDESLDSWFHSRSLSRILTSDGSCSGPSSFGNALVTDNNNNITGSIFLTLEGLNIKECQKLSSLEQCLRPVYVPAIKKILVEDCERLVSLPTARFVDMHCLEELQISNCPNIKSRELSAPSLQKLELLNSGNLGDNIKCKSLTYLDLSNSGLTSIQLKRWSLPALQKLRISDCPSLTSITGSDESVFVKLFHHQQNSSIRPFSSLTELLIYSCSKLQTLDDLLTQAYLPAIKSVRVENCEDLLSLPGERFRSFPSLNDLIIHHCPRLNWQRGMALPSSLQRLSLHTCGDLSAWFPNILESLTSLENLHMVSCEGILSMPGHLWSSNLASLKELRIETCPDLVSIGGQNAIANIAIVHISNCQNLKEVQQPLRRGVIFIL</sequence>
<feature type="domain" description="Disease resistance N-terminal" evidence="9">
    <location>
        <begin position="41"/>
        <end position="103"/>
    </location>
</feature>
<organism evidence="11 12">
    <name type="scientific">Eragrostis curvula</name>
    <name type="common">weeping love grass</name>
    <dbReference type="NCBI Taxonomy" id="38414"/>
    <lineage>
        <taxon>Eukaryota</taxon>
        <taxon>Viridiplantae</taxon>
        <taxon>Streptophyta</taxon>
        <taxon>Embryophyta</taxon>
        <taxon>Tracheophyta</taxon>
        <taxon>Spermatophyta</taxon>
        <taxon>Magnoliopsida</taxon>
        <taxon>Liliopsida</taxon>
        <taxon>Poales</taxon>
        <taxon>Poaceae</taxon>
        <taxon>PACMAD clade</taxon>
        <taxon>Chloridoideae</taxon>
        <taxon>Eragrostideae</taxon>
        <taxon>Eragrostidinae</taxon>
        <taxon>Eragrostis</taxon>
    </lineage>
</organism>
<dbReference type="InterPro" id="IPR032675">
    <property type="entry name" value="LRR_dom_sf"/>
</dbReference>
<dbReference type="GO" id="GO:0005524">
    <property type="term" value="F:ATP binding"/>
    <property type="evidence" value="ECO:0007669"/>
    <property type="project" value="UniProtKB-KW"/>
</dbReference>
<gene>
    <name evidence="11" type="ORF">EJB05_24239</name>
</gene>
<keyword evidence="3" id="KW-0677">Repeat</keyword>
<dbReference type="PRINTS" id="PR00364">
    <property type="entry name" value="DISEASERSIST"/>
</dbReference>
<dbReference type="Gene3D" id="1.10.10.10">
    <property type="entry name" value="Winged helix-like DNA-binding domain superfamily/Winged helix DNA-binding domain"/>
    <property type="match status" value="1"/>
</dbReference>
<feature type="non-terminal residue" evidence="11">
    <location>
        <position position="1"/>
    </location>
</feature>
<evidence type="ECO:0000256" key="4">
    <source>
        <dbReference type="ARBA" id="ARBA00022741"/>
    </source>
</evidence>
<evidence type="ECO:0000313" key="11">
    <source>
        <dbReference type="EMBL" id="TVU32508.1"/>
    </source>
</evidence>
<dbReference type="Gene3D" id="3.40.50.300">
    <property type="entry name" value="P-loop containing nucleotide triphosphate hydrolases"/>
    <property type="match status" value="1"/>
</dbReference>
<evidence type="ECO:0000256" key="6">
    <source>
        <dbReference type="ARBA" id="ARBA00022840"/>
    </source>
</evidence>
<feature type="region of interest" description="Disordered" evidence="7">
    <location>
        <begin position="157"/>
        <end position="177"/>
    </location>
</feature>
<comment type="similarity">
    <text evidence="1">Belongs to the disease resistance NB-LRR family.</text>
</comment>
<dbReference type="PANTHER" id="PTHR36766:SF40">
    <property type="entry name" value="DISEASE RESISTANCE PROTEIN RGA3"/>
    <property type="match status" value="1"/>
</dbReference>
<evidence type="ECO:0000259" key="8">
    <source>
        <dbReference type="Pfam" id="PF00931"/>
    </source>
</evidence>
<name>A0A5J9VA46_9POAL</name>
<keyword evidence="12" id="KW-1185">Reference proteome</keyword>
<dbReference type="InterPro" id="IPR042197">
    <property type="entry name" value="Apaf_helical"/>
</dbReference>
<dbReference type="InterPro" id="IPR058922">
    <property type="entry name" value="WHD_DRP"/>
</dbReference>
<evidence type="ECO:0000313" key="12">
    <source>
        <dbReference type="Proteomes" id="UP000324897"/>
    </source>
</evidence>
<dbReference type="Gramene" id="TVU32508">
    <property type="protein sequence ID" value="TVU32508"/>
    <property type="gene ID" value="EJB05_24239"/>
</dbReference>
<dbReference type="InterPro" id="IPR041118">
    <property type="entry name" value="Rx_N"/>
</dbReference>
<evidence type="ECO:0008006" key="13">
    <source>
        <dbReference type="Google" id="ProtNLM"/>
    </source>
</evidence>
<dbReference type="InterPro" id="IPR002182">
    <property type="entry name" value="NB-ARC"/>
</dbReference>
<dbReference type="SUPFAM" id="SSF52540">
    <property type="entry name" value="P-loop containing nucleoside triphosphate hydrolases"/>
    <property type="match status" value="1"/>
</dbReference>
<keyword evidence="2" id="KW-0433">Leucine-rich repeat</keyword>
<dbReference type="GO" id="GO:0043531">
    <property type="term" value="F:ADP binding"/>
    <property type="evidence" value="ECO:0007669"/>
    <property type="project" value="InterPro"/>
</dbReference>